<dbReference type="OMA" id="HSADYPA"/>
<dbReference type="RefSeq" id="XP_007869646.1">
    <property type="nucleotide sequence ID" value="XM_007871455.1"/>
</dbReference>
<protein>
    <submittedName>
        <fullName evidence="1">Uncharacterized protein</fullName>
    </submittedName>
</protein>
<keyword evidence="2" id="KW-1185">Reference proteome</keyword>
<dbReference type="EMBL" id="KB469309">
    <property type="protein sequence ID" value="EPQ51739.1"/>
    <property type="molecule type" value="Genomic_DNA"/>
</dbReference>
<accession>S7RGP6</accession>
<dbReference type="GeneID" id="19302524"/>
<dbReference type="HOGENOM" id="CLU_117279_0_0_1"/>
<dbReference type="AlphaFoldDB" id="S7RGP6"/>
<dbReference type="OrthoDB" id="2927810at2759"/>
<reference evidence="1 2" key="1">
    <citation type="journal article" date="2012" name="Science">
        <title>The Paleozoic origin of enzymatic lignin decomposition reconstructed from 31 fungal genomes.</title>
        <authorList>
            <person name="Floudas D."/>
            <person name="Binder M."/>
            <person name="Riley R."/>
            <person name="Barry K."/>
            <person name="Blanchette R.A."/>
            <person name="Henrissat B."/>
            <person name="Martinez A.T."/>
            <person name="Otillar R."/>
            <person name="Spatafora J.W."/>
            <person name="Yadav J.S."/>
            <person name="Aerts A."/>
            <person name="Benoit I."/>
            <person name="Boyd A."/>
            <person name="Carlson A."/>
            <person name="Copeland A."/>
            <person name="Coutinho P.M."/>
            <person name="de Vries R.P."/>
            <person name="Ferreira P."/>
            <person name="Findley K."/>
            <person name="Foster B."/>
            <person name="Gaskell J."/>
            <person name="Glotzer D."/>
            <person name="Gorecki P."/>
            <person name="Heitman J."/>
            <person name="Hesse C."/>
            <person name="Hori C."/>
            <person name="Igarashi K."/>
            <person name="Jurgens J.A."/>
            <person name="Kallen N."/>
            <person name="Kersten P."/>
            <person name="Kohler A."/>
            <person name="Kuees U."/>
            <person name="Kumar T.K.A."/>
            <person name="Kuo A."/>
            <person name="LaButti K."/>
            <person name="Larrondo L.F."/>
            <person name="Lindquist E."/>
            <person name="Ling A."/>
            <person name="Lombard V."/>
            <person name="Lucas S."/>
            <person name="Lundell T."/>
            <person name="Martin R."/>
            <person name="McLaughlin D.J."/>
            <person name="Morgenstern I."/>
            <person name="Morin E."/>
            <person name="Murat C."/>
            <person name="Nagy L.G."/>
            <person name="Nolan M."/>
            <person name="Ohm R.A."/>
            <person name="Patyshakuliyeva A."/>
            <person name="Rokas A."/>
            <person name="Ruiz-Duenas F.J."/>
            <person name="Sabat G."/>
            <person name="Salamov A."/>
            <person name="Samejima M."/>
            <person name="Schmutz J."/>
            <person name="Slot J.C."/>
            <person name="St John F."/>
            <person name="Stenlid J."/>
            <person name="Sun H."/>
            <person name="Sun S."/>
            <person name="Syed K."/>
            <person name="Tsang A."/>
            <person name="Wiebenga A."/>
            <person name="Young D."/>
            <person name="Pisabarro A."/>
            <person name="Eastwood D.C."/>
            <person name="Martin F."/>
            <person name="Cullen D."/>
            <person name="Grigoriev I.V."/>
            <person name="Hibbett D.S."/>
        </authorList>
    </citation>
    <scope>NUCLEOTIDE SEQUENCE [LARGE SCALE GENOMIC DNA]</scope>
    <source>
        <strain evidence="1 2">ATCC 11539</strain>
    </source>
</reference>
<evidence type="ECO:0000313" key="2">
    <source>
        <dbReference type="Proteomes" id="UP000030669"/>
    </source>
</evidence>
<sequence length="199" mass="22524">MDAVQKADIQTIPTTFRKPPPTKFLGHEDGQPFYRWYITEDEYHRLCKVFGGRDFQETGIGATLVVGQPQPCKHCGKYTEFIDWVWTAIQRKVHTADFMFEALKDGRQSKENMHDVYCSRCGTLTDCRSRNNAEGGAPNILLAGPLQNYDRTKSYSLQASGATSPPQPMPRWGKWWLDDEGNTAAWRNSVQSAAAETSQ</sequence>
<name>S7RGP6_GLOTA</name>
<gene>
    <name evidence="1" type="ORF">GLOTRDRAFT_132557</name>
</gene>
<dbReference type="Proteomes" id="UP000030669">
    <property type="component" value="Unassembled WGS sequence"/>
</dbReference>
<proteinExistence type="predicted"/>
<evidence type="ECO:0000313" key="1">
    <source>
        <dbReference type="EMBL" id="EPQ51739.1"/>
    </source>
</evidence>
<organism evidence="1 2">
    <name type="scientific">Gloeophyllum trabeum (strain ATCC 11539 / FP-39264 / Madison 617)</name>
    <name type="common">Brown rot fungus</name>
    <dbReference type="NCBI Taxonomy" id="670483"/>
    <lineage>
        <taxon>Eukaryota</taxon>
        <taxon>Fungi</taxon>
        <taxon>Dikarya</taxon>
        <taxon>Basidiomycota</taxon>
        <taxon>Agaricomycotina</taxon>
        <taxon>Agaricomycetes</taxon>
        <taxon>Gloeophyllales</taxon>
        <taxon>Gloeophyllaceae</taxon>
        <taxon>Gloeophyllum</taxon>
    </lineage>
</organism>
<dbReference type="KEGG" id="gtr:GLOTRDRAFT_132557"/>